<accession>A0A2P2JF85</accession>
<name>A0A2P2JF85_RHIMU</name>
<sequence length="41" mass="4744">MWSCAAASFQNPSLQYKEANHPIDKLIPNYTAHEFDFLHAH</sequence>
<proteinExistence type="predicted"/>
<evidence type="ECO:0000313" key="1">
    <source>
        <dbReference type="EMBL" id="MBW92131.1"/>
    </source>
</evidence>
<organism evidence="1">
    <name type="scientific">Rhizophora mucronata</name>
    <name type="common">Asiatic mangrove</name>
    <dbReference type="NCBI Taxonomy" id="61149"/>
    <lineage>
        <taxon>Eukaryota</taxon>
        <taxon>Viridiplantae</taxon>
        <taxon>Streptophyta</taxon>
        <taxon>Embryophyta</taxon>
        <taxon>Tracheophyta</taxon>
        <taxon>Spermatophyta</taxon>
        <taxon>Magnoliopsida</taxon>
        <taxon>eudicotyledons</taxon>
        <taxon>Gunneridae</taxon>
        <taxon>Pentapetalae</taxon>
        <taxon>rosids</taxon>
        <taxon>fabids</taxon>
        <taxon>Malpighiales</taxon>
        <taxon>Rhizophoraceae</taxon>
        <taxon>Rhizophora</taxon>
    </lineage>
</organism>
<reference evidence="1" key="1">
    <citation type="submission" date="2018-02" db="EMBL/GenBank/DDBJ databases">
        <title>Rhizophora mucronata_Transcriptome.</title>
        <authorList>
            <person name="Meera S.P."/>
            <person name="Sreeshan A."/>
            <person name="Augustine A."/>
        </authorList>
    </citation>
    <scope>NUCLEOTIDE SEQUENCE</scope>
    <source>
        <tissue evidence="1">Leaf</tissue>
    </source>
</reference>
<dbReference type="EMBL" id="GGEC01011648">
    <property type="protein sequence ID" value="MBW92131.1"/>
    <property type="molecule type" value="Transcribed_RNA"/>
</dbReference>
<dbReference type="AlphaFoldDB" id="A0A2P2JF85"/>
<protein>
    <submittedName>
        <fullName evidence="1">Uncharacterized protein</fullName>
    </submittedName>
</protein>